<feature type="compositionally biased region" description="Polar residues" evidence="1">
    <location>
        <begin position="1"/>
        <end position="16"/>
    </location>
</feature>
<organism evidence="2 3">
    <name type="scientific">Solanum commersonii</name>
    <name type="common">Commerson's wild potato</name>
    <name type="synonym">Commerson's nightshade</name>
    <dbReference type="NCBI Taxonomy" id="4109"/>
    <lineage>
        <taxon>Eukaryota</taxon>
        <taxon>Viridiplantae</taxon>
        <taxon>Streptophyta</taxon>
        <taxon>Embryophyta</taxon>
        <taxon>Tracheophyta</taxon>
        <taxon>Spermatophyta</taxon>
        <taxon>Magnoliopsida</taxon>
        <taxon>eudicotyledons</taxon>
        <taxon>Gunneridae</taxon>
        <taxon>Pentapetalae</taxon>
        <taxon>asterids</taxon>
        <taxon>lamiids</taxon>
        <taxon>Solanales</taxon>
        <taxon>Solanaceae</taxon>
        <taxon>Solanoideae</taxon>
        <taxon>Solaneae</taxon>
        <taxon>Solanum</taxon>
    </lineage>
</organism>
<dbReference type="AlphaFoldDB" id="A0A9J5YXY8"/>
<evidence type="ECO:0000313" key="2">
    <source>
        <dbReference type="EMBL" id="KAG5605266.1"/>
    </source>
</evidence>
<name>A0A9J5YXY8_SOLCO</name>
<proteinExistence type="predicted"/>
<dbReference type="EMBL" id="JACXVP010000005">
    <property type="protein sequence ID" value="KAG5605266.1"/>
    <property type="molecule type" value="Genomic_DNA"/>
</dbReference>
<feature type="compositionally biased region" description="Basic residues" evidence="1">
    <location>
        <begin position="21"/>
        <end position="31"/>
    </location>
</feature>
<evidence type="ECO:0000313" key="3">
    <source>
        <dbReference type="Proteomes" id="UP000824120"/>
    </source>
</evidence>
<sequence length="84" mass="9429">MTNEGDINAASTSNARSDGGRKHRKERKNLKSSKEFLLDPTLNSDEERSEEPIDVTPGEECITRVDMARQAVEILGKRWNKVDG</sequence>
<keyword evidence="3" id="KW-1185">Reference proteome</keyword>
<gene>
    <name evidence="2" type="ORF">H5410_026758</name>
</gene>
<protein>
    <submittedName>
        <fullName evidence="2">Uncharacterized protein</fullName>
    </submittedName>
</protein>
<accession>A0A9J5YXY8</accession>
<dbReference type="Proteomes" id="UP000824120">
    <property type="component" value="Chromosome 5"/>
</dbReference>
<feature type="region of interest" description="Disordered" evidence="1">
    <location>
        <begin position="1"/>
        <end position="54"/>
    </location>
</feature>
<evidence type="ECO:0000256" key="1">
    <source>
        <dbReference type="SAM" id="MobiDB-lite"/>
    </source>
</evidence>
<comment type="caution">
    <text evidence="2">The sequence shown here is derived from an EMBL/GenBank/DDBJ whole genome shotgun (WGS) entry which is preliminary data.</text>
</comment>
<feature type="non-terminal residue" evidence="2">
    <location>
        <position position="1"/>
    </location>
</feature>
<reference evidence="2 3" key="1">
    <citation type="submission" date="2020-09" db="EMBL/GenBank/DDBJ databases">
        <title>De no assembly of potato wild relative species, Solanum commersonii.</title>
        <authorList>
            <person name="Cho K."/>
        </authorList>
    </citation>
    <scope>NUCLEOTIDE SEQUENCE [LARGE SCALE GENOMIC DNA]</scope>
    <source>
        <strain evidence="2">LZ3.2</strain>
        <tissue evidence="2">Leaf</tissue>
    </source>
</reference>